<evidence type="ECO:0000313" key="3">
    <source>
        <dbReference type="EMBL" id="SHM04039.1"/>
    </source>
</evidence>
<reference evidence="4" key="1">
    <citation type="submission" date="2016-11" db="EMBL/GenBank/DDBJ databases">
        <authorList>
            <person name="Varghese N."/>
            <person name="Submissions S."/>
        </authorList>
    </citation>
    <scope>NUCLEOTIDE SEQUENCE [LARGE SCALE GENOMIC DNA]</scope>
    <source>
        <strain evidence="4">DSM 24724</strain>
    </source>
</reference>
<dbReference type="Proteomes" id="UP000184028">
    <property type="component" value="Unassembled WGS sequence"/>
</dbReference>
<dbReference type="OrthoDB" id="9767864at2"/>
<name>A0A1M7FK13_9FLAO</name>
<keyword evidence="4" id="KW-1185">Reference proteome</keyword>
<sequence length="646" mass="70408">MINNPMTPGVYIDEKNAFPSSAVSVETAIPVFIGYTEKAEWNGKSLVNVPTRVTSFAEYVERFGGGFKAKFKIVDANPAIKQETFSLDGKNKVVEINKDNTLYLFNSIRLFYANGGGPCYILTVDTYKDKTTLEIKADDFLGSTTKLDPFEILKKEFEPTLVVVPDAIVLGEACYNSIYTKILSHCAAMQSRFGLFDLVKQLPSEDTTPIVTSFREGIGMNDLKYGAAYYPWLKSGVVQPGEITFENLDDSLDLATILPKKEEAALNIIKIFKTAKDSAEDTPPAVFKAIKDVEKAEKALQDAKFAEGNTKKIAIDKAKADLTAAQSADPVDDAKVKEAEKAVADLIADTDPSDAVKALEKAKTDADEALETAKTTSAKALEAAKAELDAAKNAATVDADKVKAAEKKVAKATNDLSEKILFPSDNDKLNFHQSLKATSPTYTNILEEIRSKLNELPPSAAMAGIYTAVDSSRGVWKSPANVSVSMVNAPSINISSEQQESLNVDVVAGKSINVIRSFQGIGTLVWGARTLDGNSQDWRYINVRRTLIMIEQSLKLATRSYVFEPNDANTWVTVKSMMSNFLTNLWKQGALAGAAPEQAFDVQIGLGSTMTPTDILDGKMLITVKVAIVRPAEFIIITFQQQMQQS</sequence>
<protein>
    <recommendedName>
        <fullName evidence="2">Tail sheath protein C-terminal domain-containing protein</fullName>
    </recommendedName>
</protein>
<dbReference type="PANTHER" id="PTHR35861:SF1">
    <property type="entry name" value="PHAGE TAIL SHEATH PROTEIN"/>
    <property type="match status" value="1"/>
</dbReference>
<dbReference type="InterPro" id="IPR052042">
    <property type="entry name" value="Tail_sheath_structural"/>
</dbReference>
<organism evidence="3 4">
    <name type="scientific">Flavobacterium chilense</name>
    <dbReference type="NCBI Taxonomy" id="946677"/>
    <lineage>
        <taxon>Bacteria</taxon>
        <taxon>Pseudomonadati</taxon>
        <taxon>Bacteroidota</taxon>
        <taxon>Flavobacteriia</taxon>
        <taxon>Flavobacteriales</taxon>
        <taxon>Flavobacteriaceae</taxon>
        <taxon>Flavobacterium</taxon>
    </lineage>
</organism>
<feature type="domain" description="Tail sheath protein C-terminal" evidence="2">
    <location>
        <begin position="535"/>
        <end position="641"/>
    </location>
</feature>
<dbReference type="STRING" id="946677.SAMN05444484_103396"/>
<evidence type="ECO:0000259" key="2">
    <source>
        <dbReference type="Pfam" id="PF17482"/>
    </source>
</evidence>
<dbReference type="AlphaFoldDB" id="A0A1M7FK13"/>
<dbReference type="InterPro" id="IPR020287">
    <property type="entry name" value="Tail_sheath_C"/>
</dbReference>
<gene>
    <name evidence="3" type="ORF">SAMN05444484_103396</name>
</gene>
<dbReference type="EMBL" id="FRBT01000003">
    <property type="protein sequence ID" value="SHM04039.1"/>
    <property type="molecule type" value="Genomic_DNA"/>
</dbReference>
<proteinExistence type="inferred from homology"/>
<comment type="similarity">
    <text evidence="1">Belongs to the myoviridae tail sheath protein family.</text>
</comment>
<evidence type="ECO:0000313" key="4">
    <source>
        <dbReference type="Proteomes" id="UP000184028"/>
    </source>
</evidence>
<dbReference type="Pfam" id="PF17482">
    <property type="entry name" value="Phage_sheath_1C"/>
    <property type="match status" value="1"/>
</dbReference>
<dbReference type="PANTHER" id="PTHR35861">
    <property type="match status" value="1"/>
</dbReference>
<dbReference type="RefSeq" id="WP_073075435.1">
    <property type="nucleotide sequence ID" value="NZ_FRBT01000003.1"/>
</dbReference>
<accession>A0A1M7FK13</accession>
<evidence type="ECO:0000256" key="1">
    <source>
        <dbReference type="ARBA" id="ARBA00008005"/>
    </source>
</evidence>
<dbReference type="Gene3D" id="3.40.50.11780">
    <property type="match status" value="2"/>
</dbReference>